<feature type="transmembrane region" description="Helical" evidence="1">
    <location>
        <begin position="51"/>
        <end position="70"/>
    </location>
</feature>
<evidence type="ECO:0000256" key="1">
    <source>
        <dbReference type="SAM" id="Phobius"/>
    </source>
</evidence>
<dbReference type="RefSeq" id="WP_160952000.1">
    <property type="nucleotide sequence ID" value="NZ_WWEQ01000002.1"/>
</dbReference>
<feature type="signal peptide" evidence="2">
    <location>
        <begin position="1"/>
        <end position="21"/>
    </location>
</feature>
<organism evidence="3 4">
    <name type="scientific">Brevibacterium rongguiense</name>
    <dbReference type="NCBI Taxonomy" id="2695267"/>
    <lineage>
        <taxon>Bacteria</taxon>
        <taxon>Bacillati</taxon>
        <taxon>Actinomycetota</taxon>
        <taxon>Actinomycetes</taxon>
        <taxon>Micrococcales</taxon>
        <taxon>Brevibacteriaceae</taxon>
        <taxon>Brevibacterium</taxon>
    </lineage>
</organism>
<accession>A0A6N9H3L8</accession>
<feature type="chain" id="PRO_5038466644" description="DoxX family membrane protein" evidence="2">
    <location>
        <begin position="22"/>
        <end position="132"/>
    </location>
</feature>
<reference evidence="3 4" key="1">
    <citation type="submission" date="2020-01" db="EMBL/GenBank/DDBJ databases">
        <authorList>
            <person name="Deng T."/>
        </authorList>
    </citation>
    <scope>NUCLEOTIDE SEQUENCE [LARGE SCALE GENOMIC DNA]</scope>
    <source>
        <strain evidence="3 4">5221</strain>
    </source>
</reference>
<keyword evidence="1" id="KW-1133">Transmembrane helix</keyword>
<dbReference type="AlphaFoldDB" id="A0A6N9H3L8"/>
<gene>
    <name evidence="3" type="ORF">GSY69_00710</name>
</gene>
<keyword evidence="1" id="KW-0472">Membrane</keyword>
<comment type="caution">
    <text evidence="3">The sequence shown here is derived from an EMBL/GenBank/DDBJ whole genome shotgun (WGS) entry which is preliminary data.</text>
</comment>
<proteinExistence type="predicted"/>
<evidence type="ECO:0008006" key="5">
    <source>
        <dbReference type="Google" id="ProtNLM"/>
    </source>
</evidence>
<dbReference type="PANTHER" id="PTHR36974:SF1">
    <property type="entry name" value="DOXX FAMILY MEMBRANE PROTEIN"/>
    <property type="match status" value="1"/>
</dbReference>
<evidence type="ECO:0000313" key="4">
    <source>
        <dbReference type="Proteomes" id="UP000469215"/>
    </source>
</evidence>
<dbReference type="EMBL" id="WWEQ01000002">
    <property type="protein sequence ID" value="MYM18535.1"/>
    <property type="molecule type" value="Genomic_DNA"/>
</dbReference>
<evidence type="ECO:0000313" key="3">
    <source>
        <dbReference type="EMBL" id="MYM18535.1"/>
    </source>
</evidence>
<keyword evidence="1" id="KW-0812">Transmembrane</keyword>
<evidence type="ECO:0000256" key="2">
    <source>
        <dbReference type="SAM" id="SignalP"/>
    </source>
</evidence>
<sequence>MNRAASRATSRARTASTALLAGTLLSAGALHFAAAEHFDRIVPPVLPGTRRFYTLASGVAELAAGALVAVPRTRRLGARAAAALFVAVFPANVQMAWDWRRASAGRRAIAYGRLPLQPVLVAWALSAARARA</sequence>
<dbReference type="Proteomes" id="UP000469215">
    <property type="component" value="Unassembled WGS sequence"/>
</dbReference>
<name>A0A6N9H3L8_9MICO</name>
<dbReference type="PANTHER" id="PTHR36974">
    <property type="entry name" value="MEMBRANE PROTEIN-RELATED"/>
    <property type="match status" value="1"/>
</dbReference>
<protein>
    <recommendedName>
        <fullName evidence="5">DoxX family membrane protein</fullName>
    </recommendedName>
</protein>
<keyword evidence="2" id="KW-0732">Signal</keyword>
<keyword evidence="4" id="KW-1185">Reference proteome</keyword>